<dbReference type="EMBL" id="BMAU01021052">
    <property type="protein sequence ID" value="GFX88483.1"/>
    <property type="molecule type" value="Genomic_DNA"/>
</dbReference>
<evidence type="ECO:0000313" key="2">
    <source>
        <dbReference type="Proteomes" id="UP000887159"/>
    </source>
</evidence>
<name>A0A8X6UUS3_TRICX</name>
<accession>A0A8X6UUS3</accession>
<reference evidence="1" key="1">
    <citation type="submission" date="2020-08" db="EMBL/GenBank/DDBJ databases">
        <title>Multicomponent nature underlies the extraordinary mechanical properties of spider dragline silk.</title>
        <authorList>
            <person name="Kono N."/>
            <person name="Nakamura H."/>
            <person name="Mori M."/>
            <person name="Yoshida Y."/>
            <person name="Ohtoshi R."/>
            <person name="Malay A.D."/>
            <person name="Moran D.A.P."/>
            <person name="Tomita M."/>
            <person name="Numata K."/>
            <person name="Arakawa K."/>
        </authorList>
    </citation>
    <scope>NUCLEOTIDE SEQUENCE</scope>
</reference>
<dbReference type="AlphaFoldDB" id="A0A8X6UUS3"/>
<evidence type="ECO:0000313" key="1">
    <source>
        <dbReference type="EMBL" id="GFX88483.1"/>
    </source>
</evidence>
<gene>
    <name evidence="1" type="primary">NCL1_17694</name>
    <name evidence="1" type="ORF">TNCV_2279511</name>
</gene>
<sequence length="151" mass="16474">MSSVGYSTSPVHWSRWSPSILAWPQIGQASSAARSSQWRYTLKKSSPVVRRKWATALSLTMCLRIGPTVASIPWLSKALGFLGHDSIFVNKCGNNDLCSSDGEGDFRLRRLGSLDGLFICSLIAGIPTGLVTLCKATVQPYEISSAILVWR</sequence>
<organism evidence="1 2">
    <name type="scientific">Trichonephila clavipes</name>
    <name type="common">Golden silk orbweaver</name>
    <name type="synonym">Nephila clavipes</name>
    <dbReference type="NCBI Taxonomy" id="2585209"/>
    <lineage>
        <taxon>Eukaryota</taxon>
        <taxon>Metazoa</taxon>
        <taxon>Ecdysozoa</taxon>
        <taxon>Arthropoda</taxon>
        <taxon>Chelicerata</taxon>
        <taxon>Arachnida</taxon>
        <taxon>Araneae</taxon>
        <taxon>Araneomorphae</taxon>
        <taxon>Entelegynae</taxon>
        <taxon>Araneoidea</taxon>
        <taxon>Nephilidae</taxon>
        <taxon>Trichonephila</taxon>
    </lineage>
</organism>
<protein>
    <submittedName>
        <fullName evidence="1">Uncharacterized protein</fullName>
    </submittedName>
</protein>
<dbReference type="Proteomes" id="UP000887159">
    <property type="component" value="Unassembled WGS sequence"/>
</dbReference>
<comment type="caution">
    <text evidence="1">The sequence shown here is derived from an EMBL/GenBank/DDBJ whole genome shotgun (WGS) entry which is preliminary data.</text>
</comment>
<proteinExistence type="predicted"/>
<keyword evidence="2" id="KW-1185">Reference proteome</keyword>